<proteinExistence type="predicted"/>
<feature type="transmembrane region" description="Helical" evidence="1">
    <location>
        <begin position="406"/>
        <end position="430"/>
    </location>
</feature>
<feature type="transmembrane region" description="Helical" evidence="1">
    <location>
        <begin position="244"/>
        <end position="266"/>
    </location>
</feature>
<keyword evidence="1" id="KW-1133">Transmembrane helix</keyword>
<dbReference type="AlphaFoldDB" id="A0A3E2XLP5"/>
<comment type="caution">
    <text evidence="2">The sequence shown here is derived from an EMBL/GenBank/DDBJ whole genome shotgun (WGS) entry which is preliminary data.</text>
</comment>
<dbReference type="OrthoDB" id="138672at2"/>
<feature type="transmembrane region" description="Helical" evidence="1">
    <location>
        <begin position="476"/>
        <end position="497"/>
    </location>
</feature>
<evidence type="ECO:0000313" key="2">
    <source>
        <dbReference type="EMBL" id="RGC47571.1"/>
    </source>
</evidence>
<reference evidence="2 3" key="1">
    <citation type="submission" date="2018-08" db="EMBL/GenBank/DDBJ databases">
        <title>A genome reference for cultivated species of the human gut microbiota.</title>
        <authorList>
            <person name="Zou Y."/>
            <person name="Xue W."/>
            <person name="Luo G."/>
        </authorList>
    </citation>
    <scope>NUCLEOTIDE SEQUENCE [LARGE SCALE GENOMIC DNA]</scope>
    <source>
        <strain evidence="2 3">AM28-39</strain>
    </source>
</reference>
<evidence type="ECO:0000256" key="1">
    <source>
        <dbReference type="SAM" id="Phobius"/>
    </source>
</evidence>
<feature type="transmembrane region" description="Helical" evidence="1">
    <location>
        <begin position="72"/>
        <end position="96"/>
    </location>
</feature>
<accession>A0A3E2XLP5</accession>
<feature type="transmembrane region" description="Helical" evidence="1">
    <location>
        <begin position="191"/>
        <end position="208"/>
    </location>
</feature>
<gene>
    <name evidence="2" type="ORF">DW747_07805</name>
</gene>
<feature type="transmembrane region" description="Helical" evidence="1">
    <location>
        <begin position="362"/>
        <end position="385"/>
    </location>
</feature>
<evidence type="ECO:0000313" key="3">
    <source>
        <dbReference type="Proteomes" id="UP000261231"/>
    </source>
</evidence>
<dbReference type="RefSeq" id="WP_117539821.1">
    <property type="nucleotide sequence ID" value="NZ_QVFD01000006.1"/>
</dbReference>
<feature type="transmembrane region" description="Helical" evidence="1">
    <location>
        <begin position="149"/>
        <end position="170"/>
    </location>
</feature>
<organism evidence="2 3">
    <name type="scientific">Coprococcus catus</name>
    <dbReference type="NCBI Taxonomy" id="116085"/>
    <lineage>
        <taxon>Bacteria</taxon>
        <taxon>Bacillati</taxon>
        <taxon>Bacillota</taxon>
        <taxon>Clostridia</taxon>
        <taxon>Lachnospirales</taxon>
        <taxon>Lachnospiraceae</taxon>
        <taxon>Coprococcus</taxon>
    </lineage>
</organism>
<keyword evidence="1" id="KW-0812">Transmembrane</keyword>
<evidence type="ECO:0008006" key="4">
    <source>
        <dbReference type="Google" id="ProtNLM"/>
    </source>
</evidence>
<feature type="transmembrane region" description="Helical" evidence="1">
    <location>
        <begin position="436"/>
        <end position="456"/>
    </location>
</feature>
<dbReference type="EMBL" id="QVFD01000006">
    <property type="protein sequence ID" value="RGC47571.1"/>
    <property type="molecule type" value="Genomic_DNA"/>
</dbReference>
<name>A0A3E2XLP5_9FIRM</name>
<feature type="transmembrane region" description="Helical" evidence="1">
    <location>
        <begin position="33"/>
        <end position="52"/>
    </location>
</feature>
<feature type="transmembrane region" description="Helical" evidence="1">
    <location>
        <begin position="116"/>
        <end position="143"/>
    </location>
</feature>
<sequence>MKFLLPLLRNNLLQLSHANQLRYADTKNRTKTITLYMLIAMILMGLLAYLIYSLKIIYSIAWSLEEVVTELVVPMVLICVVLNIAISIFWGSGLLLSDTNIDSVLALPIPLRTLILSKLTVLFMVEVALTVALLLPMMVLFGLTAGMGFPFYLIVLGITILFPVIPGLLGTMFGTQIYRILKNSSARIARLKAAAAILILFAFMIFMFCKFPDIAAGNFGDVISTSTFTLYAGQYIHRLLNGDYLLIGIYFGGVFLIGVTLLYGLIKIFRNWYSNDAIQGSKSQPVDWNKQTTKQHSPVSALLERERTRYFSLPVYLTNTACGLLFAAVFVLLVVLMSDKITPYIYQLAEYFQVPFADYDVLFIYAFSILTTISCTTYVSISIEGKQIEILKSLPIAAKCLFRVKLLHHLSMSVPTIFVLNTIMALYLQWSFPKAMLGYAFPLLCSVLIGMIGYILNLIFPNFEWENVTHIIKQSLPAILTALIGVVVTCGTAYLLLRFFPSALFMGSWLACAIILLLLLTMVAWVDKKGQHLYQEL</sequence>
<protein>
    <recommendedName>
        <fullName evidence="4">ABC-2 type transport system permease protein</fullName>
    </recommendedName>
</protein>
<keyword evidence="3" id="KW-1185">Reference proteome</keyword>
<feature type="transmembrane region" description="Helical" evidence="1">
    <location>
        <begin position="315"/>
        <end position="337"/>
    </location>
</feature>
<feature type="transmembrane region" description="Helical" evidence="1">
    <location>
        <begin position="503"/>
        <end position="526"/>
    </location>
</feature>
<keyword evidence="1" id="KW-0472">Membrane</keyword>
<dbReference type="Proteomes" id="UP000261231">
    <property type="component" value="Unassembled WGS sequence"/>
</dbReference>